<accession>A0A1C7NTA9</accession>
<name>A0A1C7NTA9_9HYPH</name>
<keyword evidence="2" id="KW-1185">Reference proteome</keyword>
<protein>
    <submittedName>
        <fullName evidence="1">Uncharacterized protein</fullName>
    </submittedName>
</protein>
<dbReference type="RefSeq" id="WP_068958654.1">
    <property type="nucleotide sequence ID" value="NZ_LGLV01000021.1"/>
</dbReference>
<dbReference type="EMBL" id="LGLV01000021">
    <property type="protein sequence ID" value="OBZ92231.1"/>
    <property type="molecule type" value="Genomic_DNA"/>
</dbReference>
<comment type="caution">
    <text evidence="1">The sequence shown here is derived from an EMBL/GenBank/DDBJ whole genome shotgun (WGS) entry which is preliminary data.</text>
</comment>
<sequence>MSEKFAVEINNDNGEVDVILGHGKHILRGYRRDNVKMVGGWYFSNIALNTEFLSSIIDKHSIKRLNFIGTSKSCSGAIVLTKELIRKFPKVTFNLFLFSAYTTVDREVYIRRNIEDRAPGSLVSFWESEQYTPKAIRRCEARGLVNKDNVFVYMFYPEKSKYGESQLAKRVVGSNIMHIGMPVWLHNTLYPLWKKVEGNMTIEIYESEFREMHPTDFDFYTKLQNYECYRFDLYSCVENIDRFVKHLEAFKADLAAEQRESTLIE</sequence>
<evidence type="ECO:0000313" key="1">
    <source>
        <dbReference type="EMBL" id="OBZ92231.1"/>
    </source>
</evidence>
<gene>
    <name evidence="1" type="ORF">ADU59_27410</name>
</gene>
<proteinExistence type="predicted"/>
<dbReference type="STRING" id="1612624.ADU59_27410"/>
<reference evidence="1 2" key="1">
    <citation type="journal article" date="2016" name="Syst. Appl. Microbiol.">
        <title>Pararhizobium polonicum sp. nov. isolated from tumors on stone fruit rootstocks.</title>
        <authorList>
            <person name="Pulawska J."/>
            <person name="Kuzmanovic N."/>
            <person name="Willems A."/>
            <person name="Pothier J.F."/>
        </authorList>
    </citation>
    <scope>NUCLEOTIDE SEQUENCE [LARGE SCALE GENOMIC DNA]</scope>
    <source>
        <strain evidence="1 2">F5.1</strain>
    </source>
</reference>
<dbReference type="OrthoDB" id="8420691at2"/>
<organism evidence="1 2">
    <name type="scientific">Pararhizobium polonicum</name>
    <dbReference type="NCBI Taxonomy" id="1612624"/>
    <lineage>
        <taxon>Bacteria</taxon>
        <taxon>Pseudomonadati</taxon>
        <taxon>Pseudomonadota</taxon>
        <taxon>Alphaproteobacteria</taxon>
        <taxon>Hyphomicrobiales</taxon>
        <taxon>Rhizobiaceae</taxon>
        <taxon>Rhizobium/Agrobacterium group</taxon>
        <taxon>Pararhizobium</taxon>
    </lineage>
</organism>
<dbReference type="Proteomes" id="UP000093111">
    <property type="component" value="Unassembled WGS sequence"/>
</dbReference>
<dbReference type="AlphaFoldDB" id="A0A1C7NTA9"/>
<evidence type="ECO:0000313" key="2">
    <source>
        <dbReference type="Proteomes" id="UP000093111"/>
    </source>
</evidence>